<dbReference type="PRINTS" id="PR00064">
    <property type="entry name" value="RIBOSOMALL35"/>
</dbReference>
<dbReference type="EMBL" id="JAFLCK010000036">
    <property type="protein sequence ID" value="MBN8662327.1"/>
    <property type="molecule type" value="Genomic_DNA"/>
</dbReference>
<keyword evidence="3 5" id="KW-0687">Ribonucleoprotein</keyword>
<comment type="similarity">
    <text evidence="1 5 6">Belongs to the bacterial ribosomal protein bL35 family.</text>
</comment>
<sequence>MPKMKTNKAAARRFKITGTGKILRRQAGKRHLNEWMKANKKRSLRGYAAVHPDVEQHVLEMFPYRKYVR</sequence>
<evidence type="ECO:0000256" key="5">
    <source>
        <dbReference type="HAMAP-Rule" id="MF_00514"/>
    </source>
</evidence>
<protein>
    <recommendedName>
        <fullName evidence="4 5">Large ribosomal subunit protein bL35</fullName>
    </recommendedName>
</protein>
<dbReference type="SUPFAM" id="SSF143034">
    <property type="entry name" value="L35p-like"/>
    <property type="match status" value="1"/>
</dbReference>
<dbReference type="InterPro" id="IPR021137">
    <property type="entry name" value="Ribosomal_bL35-like"/>
</dbReference>
<evidence type="ECO:0000313" key="7">
    <source>
        <dbReference type="EMBL" id="MBN8662327.1"/>
    </source>
</evidence>
<evidence type="ECO:0000256" key="1">
    <source>
        <dbReference type="ARBA" id="ARBA00006598"/>
    </source>
</evidence>
<dbReference type="Gene3D" id="4.10.410.60">
    <property type="match status" value="1"/>
</dbReference>
<evidence type="ECO:0000313" key="8">
    <source>
        <dbReference type="Proteomes" id="UP000664277"/>
    </source>
</evidence>
<reference evidence="7" key="1">
    <citation type="submission" date="2021-02" db="EMBL/GenBank/DDBJ databases">
        <title>Genome-Resolved Metagenomics of a Microbial Community Performing Photosynthetic Biological Nutrient Removal.</title>
        <authorList>
            <person name="Mcdaniel E.A."/>
        </authorList>
    </citation>
    <scope>NUCLEOTIDE SEQUENCE</scope>
    <source>
        <strain evidence="7">UWPOB_OBS1</strain>
    </source>
</reference>
<dbReference type="PROSITE" id="PS00936">
    <property type="entry name" value="RIBOSOMAL_L35"/>
    <property type="match status" value="1"/>
</dbReference>
<dbReference type="FunFam" id="4.10.410.60:FF:000001">
    <property type="entry name" value="50S ribosomal protein L35"/>
    <property type="match status" value="1"/>
</dbReference>
<evidence type="ECO:0000256" key="6">
    <source>
        <dbReference type="RuleBase" id="RU000568"/>
    </source>
</evidence>
<accession>A0A8J7PQ80</accession>
<keyword evidence="2 5" id="KW-0689">Ribosomal protein</keyword>
<dbReference type="GO" id="GO:0003735">
    <property type="term" value="F:structural constituent of ribosome"/>
    <property type="evidence" value="ECO:0007669"/>
    <property type="project" value="InterPro"/>
</dbReference>
<dbReference type="GO" id="GO:0006412">
    <property type="term" value="P:translation"/>
    <property type="evidence" value="ECO:0007669"/>
    <property type="project" value="UniProtKB-UniRule"/>
</dbReference>
<dbReference type="HAMAP" id="MF_00514">
    <property type="entry name" value="Ribosomal_bL35"/>
    <property type="match status" value="1"/>
</dbReference>
<dbReference type="InterPro" id="IPR037229">
    <property type="entry name" value="Ribosomal_bL35_sf"/>
</dbReference>
<dbReference type="Proteomes" id="UP000664277">
    <property type="component" value="Unassembled WGS sequence"/>
</dbReference>
<dbReference type="InterPro" id="IPR018265">
    <property type="entry name" value="Ribosomal_bL35_CS"/>
</dbReference>
<proteinExistence type="inferred from homology"/>
<gene>
    <name evidence="5 7" type="primary">rpmI</name>
    <name evidence="7" type="ORF">J0M35_18300</name>
</gene>
<dbReference type="PANTHER" id="PTHR33343">
    <property type="entry name" value="54S RIBOSOMAL PROTEIN BL35M"/>
    <property type="match status" value="1"/>
</dbReference>
<name>A0A8J7PQ80_9BACT</name>
<dbReference type="InterPro" id="IPR001706">
    <property type="entry name" value="Ribosomal_bL35"/>
</dbReference>
<dbReference type="NCBIfam" id="TIGR00001">
    <property type="entry name" value="rpmI_bact"/>
    <property type="match status" value="1"/>
</dbReference>
<dbReference type="PANTHER" id="PTHR33343:SF1">
    <property type="entry name" value="LARGE RIBOSOMAL SUBUNIT PROTEIN BL35M"/>
    <property type="match status" value="1"/>
</dbReference>
<dbReference type="Pfam" id="PF01632">
    <property type="entry name" value="Ribosomal_L35p"/>
    <property type="match status" value="1"/>
</dbReference>
<comment type="caution">
    <text evidence="7">The sequence shown here is derived from an EMBL/GenBank/DDBJ whole genome shotgun (WGS) entry which is preliminary data.</text>
</comment>
<evidence type="ECO:0000256" key="4">
    <source>
        <dbReference type="ARBA" id="ARBA00071664"/>
    </source>
</evidence>
<evidence type="ECO:0000256" key="2">
    <source>
        <dbReference type="ARBA" id="ARBA00022980"/>
    </source>
</evidence>
<organism evidence="7 8">
    <name type="scientific">Candidatus Obscuribacter phosphatis</name>
    <dbReference type="NCBI Taxonomy" id="1906157"/>
    <lineage>
        <taxon>Bacteria</taxon>
        <taxon>Bacillati</taxon>
        <taxon>Candidatus Melainabacteria</taxon>
        <taxon>Candidatus Obscuribacterales</taxon>
        <taxon>Candidatus Obscuribacteraceae</taxon>
        <taxon>Candidatus Obscuribacter</taxon>
    </lineage>
</organism>
<dbReference type="AlphaFoldDB" id="A0A8J7PQ80"/>
<dbReference type="GO" id="GO:0015934">
    <property type="term" value="C:large ribosomal subunit"/>
    <property type="evidence" value="ECO:0007669"/>
    <property type="project" value="TreeGrafter"/>
</dbReference>
<evidence type="ECO:0000256" key="3">
    <source>
        <dbReference type="ARBA" id="ARBA00023274"/>
    </source>
</evidence>